<dbReference type="EMBL" id="JAHDVG010000474">
    <property type="protein sequence ID" value="KAH1177020.1"/>
    <property type="molecule type" value="Genomic_DNA"/>
</dbReference>
<evidence type="ECO:0000313" key="3">
    <source>
        <dbReference type="Proteomes" id="UP000827986"/>
    </source>
</evidence>
<feature type="compositionally biased region" description="Polar residues" evidence="1">
    <location>
        <begin position="51"/>
        <end position="64"/>
    </location>
</feature>
<dbReference type="Proteomes" id="UP000827986">
    <property type="component" value="Unassembled WGS sequence"/>
</dbReference>
<organism evidence="2 3">
    <name type="scientific">Mauremys mutica</name>
    <name type="common">yellowpond turtle</name>
    <dbReference type="NCBI Taxonomy" id="74926"/>
    <lineage>
        <taxon>Eukaryota</taxon>
        <taxon>Metazoa</taxon>
        <taxon>Chordata</taxon>
        <taxon>Craniata</taxon>
        <taxon>Vertebrata</taxon>
        <taxon>Euteleostomi</taxon>
        <taxon>Archelosauria</taxon>
        <taxon>Testudinata</taxon>
        <taxon>Testudines</taxon>
        <taxon>Cryptodira</taxon>
        <taxon>Durocryptodira</taxon>
        <taxon>Testudinoidea</taxon>
        <taxon>Geoemydidae</taxon>
        <taxon>Geoemydinae</taxon>
        <taxon>Mauremys</taxon>
    </lineage>
</organism>
<dbReference type="AlphaFoldDB" id="A0A9D3XDG9"/>
<feature type="region of interest" description="Disordered" evidence="1">
    <location>
        <begin position="1"/>
        <end position="87"/>
    </location>
</feature>
<accession>A0A9D3XDG9</accession>
<evidence type="ECO:0000256" key="1">
    <source>
        <dbReference type="SAM" id="MobiDB-lite"/>
    </source>
</evidence>
<sequence length="102" mass="10117">MGSQQVQTVGGNGGTHQGVPGCRSPGHHFLTRTPPPPSHVPGLDPPAPPSRTASQGWTPPQAASQGAPPRPARVHGAPQAEAEAEGGVVGWFIGALLGGAVA</sequence>
<gene>
    <name evidence="2" type="ORF">KIL84_010722</name>
</gene>
<evidence type="ECO:0000313" key="2">
    <source>
        <dbReference type="EMBL" id="KAH1177020.1"/>
    </source>
</evidence>
<protein>
    <submittedName>
        <fullName evidence="2">Uncharacterized protein</fullName>
    </submittedName>
</protein>
<feature type="compositionally biased region" description="Pro residues" evidence="1">
    <location>
        <begin position="33"/>
        <end position="49"/>
    </location>
</feature>
<proteinExistence type="predicted"/>
<name>A0A9D3XDG9_9SAUR</name>
<reference evidence="2" key="1">
    <citation type="submission" date="2021-09" db="EMBL/GenBank/DDBJ databases">
        <title>The genome of Mauremys mutica provides insights into the evolution of semi-aquatic lifestyle.</title>
        <authorList>
            <person name="Gong S."/>
            <person name="Gao Y."/>
        </authorList>
    </citation>
    <scope>NUCLEOTIDE SEQUENCE</scope>
    <source>
        <strain evidence="2">MM-2020</strain>
        <tissue evidence="2">Muscle</tissue>
    </source>
</reference>
<comment type="caution">
    <text evidence="2">The sequence shown here is derived from an EMBL/GenBank/DDBJ whole genome shotgun (WGS) entry which is preliminary data.</text>
</comment>
<keyword evidence="3" id="KW-1185">Reference proteome</keyword>